<feature type="compositionally biased region" description="Polar residues" evidence="1">
    <location>
        <begin position="104"/>
        <end position="113"/>
    </location>
</feature>
<keyword evidence="3" id="KW-1185">Reference proteome</keyword>
<sequence length="155" mass="17907">MHLELIFTWREPRCVSKSLTLQYDKKLYLLTETPEARKLAGHYIDVYQYPDGRIEPRAKGVALPFILYDRLSEVDQGAIVDNKRLGHVLQLAQLVQEKRDNRRSQSLPGSVNDETPRKRGRPPGRKSQRSMGEDDVLEALQRLQKRAWPLVDSAD</sequence>
<gene>
    <name evidence="2" type="ORF">MB84_16465</name>
</gene>
<dbReference type="AlphaFoldDB" id="A0A0E3YC03"/>
<reference evidence="2" key="1">
    <citation type="submission" date="2016-06" db="EMBL/GenBank/DDBJ databases">
        <title>Pandoraea oxalativorans DSM 23570 Genome Sequencing.</title>
        <authorList>
            <person name="Ee R."/>
            <person name="Lim Y.-L."/>
            <person name="Yong D."/>
            <person name="Yin W.-F."/>
            <person name="Chan K.-G."/>
        </authorList>
    </citation>
    <scope>NUCLEOTIDE SEQUENCE</scope>
    <source>
        <strain evidence="2">DSM 23570</strain>
    </source>
</reference>
<evidence type="ECO:0000313" key="2">
    <source>
        <dbReference type="EMBL" id="AKC70735.2"/>
    </source>
</evidence>
<dbReference type="KEGG" id="pox:MB84_16465"/>
<feature type="region of interest" description="Disordered" evidence="1">
    <location>
        <begin position="97"/>
        <end position="136"/>
    </location>
</feature>
<feature type="compositionally biased region" description="Basic residues" evidence="1">
    <location>
        <begin position="118"/>
        <end position="128"/>
    </location>
</feature>
<evidence type="ECO:0008006" key="4">
    <source>
        <dbReference type="Google" id="ProtNLM"/>
    </source>
</evidence>
<dbReference type="EMBL" id="CP011253">
    <property type="protein sequence ID" value="AKC70735.2"/>
    <property type="molecule type" value="Genomic_DNA"/>
</dbReference>
<name>A0A0E3YC03_9BURK</name>
<protein>
    <recommendedName>
        <fullName evidence="4">Transposase</fullName>
    </recommendedName>
</protein>
<evidence type="ECO:0000313" key="3">
    <source>
        <dbReference type="Proteomes" id="UP000035050"/>
    </source>
</evidence>
<evidence type="ECO:0000256" key="1">
    <source>
        <dbReference type="SAM" id="MobiDB-lite"/>
    </source>
</evidence>
<accession>A0A0E3YC03</accession>
<proteinExistence type="predicted"/>
<dbReference type="Proteomes" id="UP000035050">
    <property type="component" value="Chromosome"/>
</dbReference>
<organism evidence="2 3">
    <name type="scientific">Pandoraea oxalativorans</name>
    <dbReference type="NCBI Taxonomy" id="573737"/>
    <lineage>
        <taxon>Bacteria</taxon>
        <taxon>Pseudomonadati</taxon>
        <taxon>Pseudomonadota</taxon>
        <taxon>Betaproteobacteria</taxon>
        <taxon>Burkholderiales</taxon>
        <taxon>Burkholderiaceae</taxon>
        <taxon>Pandoraea</taxon>
    </lineage>
</organism>